<feature type="domain" description="CorA-like transporter" evidence="2">
    <location>
        <begin position="9"/>
        <end position="281"/>
    </location>
</feature>
<keyword evidence="1" id="KW-1133">Transmembrane helix</keyword>
<name>A0ABR1S3J2_9PEZI</name>
<dbReference type="Gene3D" id="1.20.58.340">
    <property type="entry name" value="Magnesium transport protein CorA, transmembrane region"/>
    <property type="match status" value="1"/>
</dbReference>
<protein>
    <recommendedName>
        <fullName evidence="2">CorA-like transporter domain-containing protein</fullName>
    </recommendedName>
</protein>
<evidence type="ECO:0000313" key="3">
    <source>
        <dbReference type="EMBL" id="KAK8026407.1"/>
    </source>
</evidence>
<keyword evidence="1" id="KW-0472">Membrane</keyword>
<evidence type="ECO:0000259" key="2">
    <source>
        <dbReference type="Pfam" id="PF26616"/>
    </source>
</evidence>
<accession>A0ABR1S3J2</accession>
<evidence type="ECO:0000256" key="1">
    <source>
        <dbReference type="SAM" id="Phobius"/>
    </source>
</evidence>
<feature type="transmembrane region" description="Helical" evidence="1">
    <location>
        <begin position="526"/>
        <end position="549"/>
    </location>
</feature>
<comment type="caution">
    <text evidence="3">The sequence shown here is derived from an EMBL/GenBank/DDBJ whole genome shotgun (WGS) entry which is preliminary data.</text>
</comment>
<dbReference type="Pfam" id="PF26616">
    <property type="entry name" value="CorA-like"/>
    <property type="match status" value="1"/>
</dbReference>
<sequence>MMFDELVDACNRPSDWPVNLLDKRHLRSKLEQGRSLLIQEHKRLFIEEPQPAWVHIHEIYTGGKDVERNKISNQSELDLHYRKHLCSKEKDPRMRHVFLTAEHSAAPLDCTMKMFQYLCSYHQISPDLLELICSFGSQSEKMNFHHMHILHQISDNTPYFNMAMPEIGRSGKELRVAYKLFAMEQQERELQNKWVMRQTATYHTLDLVKWKALWVTVKANDLIQDRVAEANATRCGSATLSPSAEAISRSLAIHQVMFDWCTDGWGWYINKIANDVEDILTPTTGALIPNEQDSLDPSVGLMKSLTSLSSSTEIEGIKTMDKKSPSVRPGISTIPSLHNMISQGGDTSAVLPAATFGQDLEPQIKITRDRLNVLKKFSFGRVRQLDILCNKLKNARTAITANMSVALEISEIYKRLLESLMRTSEEENKISIEAIRQFQDYLRMIAHNLESDRLRIDHTVEKMNDGKSLYYHILDLQRTELDKLYSMNQHASAWQMQVSSRRMEDVTNKMHSIAKRTERDTSSMHFITFLTLVFLPGTFLGSLFSTPIINESDKGSILNSGVLFLFLEICLPMMFTFIVLWFAYRRWKHGREKKEMDEKSGAWV</sequence>
<reference evidence="3 4" key="1">
    <citation type="submission" date="2023-01" db="EMBL/GenBank/DDBJ databases">
        <title>Analysis of 21 Apiospora genomes using comparative genomics revels a genus with tremendous synthesis potential of carbohydrate active enzymes and secondary metabolites.</title>
        <authorList>
            <person name="Sorensen T."/>
        </authorList>
    </citation>
    <scope>NUCLEOTIDE SEQUENCE [LARGE SCALE GENOMIC DNA]</scope>
    <source>
        <strain evidence="3 4">CBS 20057</strain>
    </source>
</reference>
<proteinExistence type="predicted"/>
<feature type="transmembrane region" description="Helical" evidence="1">
    <location>
        <begin position="561"/>
        <end position="584"/>
    </location>
</feature>
<keyword evidence="1" id="KW-0812">Transmembrane</keyword>
<dbReference type="Proteomes" id="UP001396898">
    <property type="component" value="Unassembled WGS sequence"/>
</dbReference>
<evidence type="ECO:0000313" key="4">
    <source>
        <dbReference type="Proteomes" id="UP001396898"/>
    </source>
</evidence>
<organism evidence="3 4">
    <name type="scientific">Apiospora marii</name>
    <dbReference type="NCBI Taxonomy" id="335849"/>
    <lineage>
        <taxon>Eukaryota</taxon>
        <taxon>Fungi</taxon>
        <taxon>Dikarya</taxon>
        <taxon>Ascomycota</taxon>
        <taxon>Pezizomycotina</taxon>
        <taxon>Sordariomycetes</taxon>
        <taxon>Xylariomycetidae</taxon>
        <taxon>Amphisphaeriales</taxon>
        <taxon>Apiosporaceae</taxon>
        <taxon>Apiospora</taxon>
    </lineage>
</organism>
<gene>
    <name evidence="3" type="ORF">PG991_003463</name>
</gene>
<dbReference type="EMBL" id="JAQQWI010000007">
    <property type="protein sequence ID" value="KAK8026407.1"/>
    <property type="molecule type" value="Genomic_DNA"/>
</dbReference>
<dbReference type="InterPro" id="IPR058257">
    <property type="entry name" value="CorA-like_dom"/>
</dbReference>
<keyword evidence="4" id="KW-1185">Reference proteome</keyword>